<evidence type="ECO:0000259" key="4">
    <source>
        <dbReference type="Pfam" id="PF17678"/>
    </source>
</evidence>
<dbReference type="Gene3D" id="3.30.2080.10">
    <property type="entry name" value="GH92 mannosidase domain"/>
    <property type="match status" value="1"/>
</dbReference>
<proteinExistence type="predicted"/>
<dbReference type="InterPro" id="IPR012939">
    <property type="entry name" value="Glyco_hydro_92"/>
</dbReference>
<dbReference type="PANTHER" id="PTHR12143:SF43">
    <property type="entry name" value="PUTATIVE-RELATED"/>
    <property type="match status" value="1"/>
</dbReference>
<dbReference type="eggNOG" id="ENOG502QU8M">
    <property type="taxonomic scope" value="Eukaryota"/>
</dbReference>
<dbReference type="PANTHER" id="PTHR12143">
    <property type="entry name" value="PEPTIDE N-GLYCANASE PNGASE -RELATED"/>
    <property type="match status" value="1"/>
</dbReference>
<reference evidence="5 6" key="1">
    <citation type="journal article" date="2010" name="Proc. Natl. Acad. Sci. U.S.A.">
        <title>Insights into evolution of multicellular fungi from the assembled chromosomes of the mushroom Coprinopsis cinerea (Coprinus cinereus).</title>
        <authorList>
            <person name="Stajich J.E."/>
            <person name="Wilke S.K."/>
            <person name="Ahren D."/>
            <person name="Au C.H."/>
            <person name="Birren B.W."/>
            <person name="Borodovsky M."/>
            <person name="Burns C."/>
            <person name="Canback B."/>
            <person name="Casselton L.A."/>
            <person name="Cheng C.K."/>
            <person name="Deng J."/>
            <person name="Dietrich F.S."/>
            <person name="Fargo D.C."/>
            <person name="Farman M.L."/>
            <person name="Gathman A.C."/>
            <person name="Goldberg J."/>
            <person name="Guigo R."/>
            <person name="Hoegger P.J."/>
            <person name="Hooker J.B."/>
            <person name="Huggins A."/>
            <person name="James T.Y."/>
            <person name="Kamada T."/>
            <person name="Kilaru S."/>
            <person name="Kodira C."/>
            <person name="Kues U."/>
            <person name="Kupfer D."/>
            <person name="Kwan H.S."/>
            <person name="Lomsadze A."/>
            <person name="Li W."/>
            <person name="Lilly W.W."/>
            <person name="Ma L.J."/>
            <person name="Mackey A.J."/>
            <person name="Manning G."/>
            <person name="Martin F."/>
            <person name="Muraguchi H."/>
            <person name="Natvig D.O."/>
            <person name="Palmerini H."/>
            <person name="Ramesh M.A."/>
            <person name="Rehmeyer C.J."/>
            <person name="Roe B.A."/>
            <person name="Shenoy N."/>
            <person name="Stanke M."/>
            <person name="Ter-Hovhannisyan V."/>
            <person name="Tunlid A."/>
            <person name="Velagapudi R."/>
            <person name="Vision T.J."/>
            <person name="Zeng Q."/>
            <person name="Zolan M.E."/>
            <person name="Pukkila P.J."/>
        </authorList>
    </citation>
    <scope>NUCLEOTIDE SEQUENCE [LARGE SCALE GENOMIC DNA]</scope>
    <source>
        <strain evidence="6">Okayama-7 / 130 / ATCC MYA-4618 / FGSC 9003</strain>
    </source>
</reference>
<gene>
    <name evidence="5" type="ORF">CC1G_06700</name>
</gene>
<dbReference type="InterPro" id="IPR008928">
    <property type="entry name" value="6-hairpin_glycosidase_sf"/>
</dbReference>
<dbReference type="Pfam" id="PF17678">
    <property type="entry name" value="Glyco_hydro_92N"/>
    <property type="match status" value="1"/>
</dbReference>
<dbReference type="Gene3D" id="1.20.1610.10">
    <property type="entry name" value="alpha-1,2-mannosidases domains"/>
    <property type="match status" value="1"/>
</dbReference>
<dbReference type="Pfam" id="PF07971">
    <property type="entry name" value="Glyco_hydro_92"/>
    <property type="match status" value="1"/>
</dbReference>
<accession>A8P827</accession>
<dbReference type="GO" id="GO:0005829">
    <property type="term" value="C:cytosol"/>
    <property type="evidence" value="ECO:0007669"/>
    <property type="project" value="TreeGrafter"/>
</dbReference>
<evidence type="ECO:0000256" key="1">
    <source>
        <dbReference type="SAM" id="MobiDB-lite"/>
    </source>
</evidence>
<feature type="chain" id="PRO_5002726800" evidence="2">
    <location>
        <begin position="23"/>
        <end position="997"/>
    </location>
</feature>
<dbReference type="GeneID" id="6016103"/>
<sequence>MRRYTLLTTLALLGSDLGSCHSKETSPIDYVNLRIGTTGRTPNTSGGMIPSVSPPFGMTRWVAQNQVSYVSATPYNTSWALEGNEEAPRRIHGFMATRQPAIWMGESGSIALVPGFSTSSDSASGLPDPGEIKVDFEARGLAVAKDDHGRFEEDITPSAYTVRLHGSYETEPGDGDGETVLCKMTATSRVGHLSFDYTTGNPKNRHRYILLEVARPSIMTSTPTNISYPPGYVNITPNEDTFRICGYSTERQDSIITPVSGQKAAEGFKGYFCAEFEFVTDSDSGRTAGGSGDSEGEGLELVYGVIRNGTVYTGKREMEGPLLSAFVFLPKEVTRVDVRVGTSFISIEQARENLGEVPAGSPLSTTADRVHNEWANIMEKRVQMKVGGLEDEEAQVLREVFWTGVARTLQYPYEQHEGNRYWSGYDGAIHELPPGGESYTGYSIWDTYRAAWSWQILFVPERIPGMVQSMLADYQQSGWLPMWKNIVETNIMIATHADSLIAEAVLKKIPGFNRELAWEAVWKDCTVPPVNDATTRYDDREEFVDYEARAGLTSVYNVPGKGWVADDTHSESASRTLGYAYDDYAAYVLARELGKPQNVTDFLLKRAMNAPFTLYNDETGFMEARNADGSWAGEDRGWTEGDKWAYTFDVVHNIPELINRRGGRLAFVKSLEEHFEGGHNDHTNEPSHHIPYLYALAGAAFRTQELVREIAKENYNNKADGLTGNEDCGQMSAWFIFSAMGFYPVNPVSGEYVIGSPFFEEIRLDLPSPTDPTFTARKSTERDNNIQITIRAPGARTKPYIKSLKINGVDWKEPVIRHTDLVDTQTGKVDVVFEMSENVEEWGNDPVVLRALRGGVGSANRAGRELDKMELKDWQETKEIEESSGSTEESQCSSSSRGKSPTIFPFARQMKVGSRESRTGWESCRKGAVSQRREFVTEIGNSSSPSGRRLDWQLGREFILSFSAEWAVAVCLAAPGQKGGSSASSGGVLREGLEAEP</sequence>
<evidence type="ECO:0000256" key="2">
    <source>
        <dbReference type="SAM" id="SignalP"/>
    </source>
</evidence>
<dbReference type="GO" id="GO:0000224">
    <property type="term" value="F:peptide-N4-(N-acetyl-beta-glucosaminyl)asparagine amidase activity"/>
    <property type="evidence" value="ECO:0007669"/>
    <property type="project" value="TreeGrafter"/>
</dbReference>
<dbReference type="AlphaFoldDB" id="A8P827"/>
<dbReference type="GO" id="GO:0005634">
    <property type="term" value="C:nucleus"/>
    <property type="evidence" value="ECO:0007669"/>
    <property type="project" value="TreeGrafter"/>
</dbReference>
<dbReference type="Gene3D" id="2.70.98.10">
    <property type="match status" value="1"/>
</dbReference>
<protein>
    <submittedName>
        <fullName evidence="5">Alpha-1,2-mannosidase</fullName>
    </submittedName>
</protein>
<dbReference type="STRING" id="240176.A8P827"/>
<keyword evidence="6" id="KW-1185">Reference proteome</keyword>
<dbReference type="InterPro" id="IPR041371">
    <property type="entry name" value="GH92_N"/>
</dbReference>
<evidence type="ECO:0000313" key="5">
    <source>
        <dbReference type="EMBL" id="EAU82390.2"/>
    </source>
</evidence>
<feature type="region of interest" description="Disordered" evidence="1">
    <location>
        <begin position="867"/>
        <end position="906"/>
    </location>
</feature>
<feature type="domain" description="Glycosyl hydrolase family 92" evidence="3">
    <location>
        <begin position="349"/>
        <end position="826"/>
    </location>
</feature>
<dbReference type="GO" id="GO:0006516">
    <property type="term" value="P:glycoprotein catabolic process"/>
    <property type="evidence" value="ECO:0007669"/>
    <property type="project" value="TreeGrafter"/>
</dbReference>
<dbReference type="EMBL" id="AACS02000005">
    <property type="protein sequence ID" value="EAU82390.2"/>
    <property type="molecule type" value="Genomic_DNA"/>
</dbReference>
<evidence type="ECO:0000313" key="6">
    <source>
        <dbReference type="Proteomes" id="UP000001861"/>
    </source>
</evidence>
<dbReference type="InterPro" id="IPR005887">
    <property type="entry name" value="GH92_a_mannosidase_put"/>
</dbReference>
<dbReference type="OrthoDB" id="449263at2759"/>
<evidence type="ECO:0000259" key="3">
    <source>
        <dbReference type="Pfam" id="PF07971"/>
    </source>
</evidence>
<dbReference type="OMA" id="DKWAYSF"/>
<organism evidence="5 6">
    <name type="scientific">Coprinopsis cinerea (strain Okayama-7 / 130 / ATCC MYA-4618 / FGSC 9003)</name>
    <name type="common">Inky cap fungus</name>
    <name type="synonym">Hormographiella aspergillata</name>
    <dbReference type="NCBI Taxonomy" id="240176"/>
    <lineage>
        <taxon>Eukaryota</taxon>
        <taxon>Fungi</taxon>
        <taxon>Dikarya</taxon>
        <taxon>Basidiomycota</taxon>
        <taxon>Agaricomycotina</taxon>
        <taxon>Agaricomycetes</taxon>
        <taxon>Agaricomycetidae</taxon>
        <taxon>Agaricales</taxon>
        <taxon>Agaricineae</taxon>
        <taxon>Psathyrellaceae</taxon>
        <taxon>Coprinopsis</taxon>
    </lineage>
</organism>
<dbReference type="SUPFAM" id="SSF48208">
    <property type="entry name" value="Six-hairpin glycosidases"/>
    <property type="match status" value="1"/>
</dbReference>
<dbReference type="InterPro" id="IPR014718">
    <property type="entry name" value="GH-type_carb-bd"/>
</dbReference>
<keyword evidence="2" id="KW-0732">Signal</keyword>
<dbReference type="NCBIfam" id="TIGR01180">
    <property type="entry name" value="aman2_put"/>
    <property type="match status" value="1"/>
</dbReference>
<comment type="caution">
    <text evidence="5">The sequence shown here is derived from an EMBL/GenBank/DDBJ whole genome shotgun (WGS) entry which is preliminary data.</text>
</comment>
<name>A8P827_COPC7</name>
<dbReference type="KEGG" id="cci:CC1G_06700"/>
<dbReference type="InterPro" id="IPR050883">
    <property type="entry name" value="PNGase"/>
</dbReference>
<feature type="compositionally biased region" description="Basic and acidic residues" evidence="1">
    <location>
        <begin position="867"/>
        <end position="881"/>
    </location>
</feature>
<dbReference type="RefSeq" id="XP_001839487.2">
    <property type="nucleotide sequence ID" value="XM_001839435.2"/>
</dbReference>
<feature type="domain" description="Glycosyl hydrolase family 92 N-terminal" evidence="4">
    <location>
        <begin position="30"/>
        <end position="343"/>
    </location>
</feature>
<dbReference type="HOGENOM" id="CLU_003690_2_1_1"/>
<feature type="region of interest" description="Disordered" evidence="1">
    <location>
        <begin position="975"/>
        <end position="997"/>
    </location>
</feature>
<dbReference type="Proteomes" id="UP000001861">
    <property type="component" value="Unassembled WGS sequence"/>
</dbReference>
<feature type="signal peptide" evidence="2">
    <location>
        <begin position="1"/>
        <end position="22"/>
    </location>
</feature>
<dbReference type="InParanoid" id="A8P827"/>
<dbReference type="Gene3D" id="1.20.1050.60">
    <property type="entry name" value="alpha-1,2-mannosidase"/>
    <property type="match status" value="1"/>
</dbReference>
<feature type="compositionally biased region" description="Low complexity" evidence="1">
    <location>
        <begin position="883"/>
        <end position="900"/>
    </location>
</feature>
<dbReference type="FunFam" id="1.20.1050.60:FF:000001">
    <property type="entry name" value="Putative alpha-1,2-mannosidase"/>
    <property type="match status" value="1"/>
</dbReference>
<dbReference type="GO" id="GO:0030246">
    <property type="term" value="F:carbohydrate binding"/>
    <property type="evidence" value="ECO:0007669"/>
    <property type="project" value="InterPro"/>
</dbReference>
<dbReference type="GO" id="GO:0005975">
    <property type="term" value="P:carbohydrate metabolic process"/>
    <property type="evidence" value="ECO:0007669"/>
    <property type="project" value="InterPro"/>
</dbReference>
<dbReference type="VEuPathDB" id="FungiDB:CC1G_06700"/>